<reference evidence="1 2" key="1">
    <citation type="journal article" date="2016" name="Mol. Biol. Evol.">
        <title>Comparative Genomics of Early-Diverging Mushroom-Forming Fungi Provides Insights into the Origins of Lignocellulose Decay Capabilities.</title>
        <authorList>
            <person name="Nagy L.G."/>
            <person name="Riley R."/>
            <person name="Tritt A."/>
            <person name="Adam C."/>
            <person name="Daum C."/>
            <person name="Floudas D."/>
            <person name="Sun H."/>
            <person name="Yadav J.S."/>
            <person name="Pangilinan J."/>
            <person name="Larsson K.H."/>
            <person name="Matsuura K."/>
            <person name="Barry K."/>
            <person name="Labutti K."/>
            <person name="Kuo R."/>
            <person name="Ohm R.A."/>
            <person name="Bhattacharya S.S."/>
            <person name="Shirouzu T."/>
            <person name="Yoshinaga Y."/>
            <person name="Martin F.M."/>
            <person name="Grigoriev I.V."/>
            <person name="Hibbett D.S."/>
        </authorList>
    </citation>
    <scope>NUCLEOTIDE SEQUENCE [LARGE SCALE GENOMIC DNA]</scope>
    <source>
        <strain evidence="1 2">93-53</strain>
    </source>
</reference>
<proteinExistence type="predicted"/>
<dbReference type="Proteomes" id="UP000076871">
    <property type="component" value="Unassembled WGS sequence"/>
</dbReference>
<dbReference type="GeneID" id="63825780"/>
<gene>
    <name evidence="1" type="ORF">LAESUDRAFT_725094</name>
</gene>
<dbReference type="EMBL" id="KV427620">
    <property type="protein sequence ID" value="KZT07196.1"/>
    <property type="molecule type" value="Genomic_DNA"/>
</dbReference>
<name>A0A165EJR5_9APHY</name>
<dbReference type="RefSeq" id="XP_040764936.1">
    <property type="nucleotide sequence ID" value="XM_040908751.1"/>
</dbReference>
<accession>A0A165EJR5</accession>
<organism evidence="1 2">
    <name type="scientific">Laetiporus sulphureus 93-53</name>
    <dbReference type="NCBI Taxonomy" id="1314785"/>
    <lineage>
        <taxon>Eukaryota</taxon>
        <taxon>Fungi</taxon>
        <taxon>Dikarya</taxon>
        <taxon>Basidiomycota</taxon>
        <taxon>Agaricomycotina</taxon>
        <taxon>Agaricomycetes</taxon>
        <taxon>Polyporales</taxon>
        <taxon>Laetiporus</taxon>
    </lineage>
</organism>
<dbReference type="AlphaFoldDB" id="A0A165EJR5"/>
<evidence type="ECO:0000313" key="2">
    <source>
        <dbReference type="Proteomes" id="UP000076871"/>
    </source>
</evidence>
<sequence>MELVHAEAERPTVALSWQQSNHIEERELPFATTLRVVGDADVGADAMRSFRIIEEELQHHGWRGRGMIRTSTCMRQISFRLRVTRT</sequence>
<protein>
    <submittedName>
        <fullName evidence="1">Uncharacterized protein</fullName>
    </submittedName>
</protein>
<dbReference type="InParanoid" id="A0A165EJR5"/>
<evidence type="ECO:0000313" key="1">
    <source>
        <dbReference type="EMBL" id="KZT07196.1"/>
    </source>
</evidence>
<keyword evidence="2" id="KW-1185">Reference proteome</keyword>